<organism evidence="1 2">
    <name type="scientific">Bacillus coahuilensis p1.1.43</name>
    <dbReference type="NCBI Taxonomy" id="1150625"/>
    <lineage>
        <taxon>Bacteria</taxon>
        <taxon>Bacillati</taxon>
        <taxon>Bacillota</taxon>
        <taxon>Bacilli</taxon>
        <taxon>Bacillales</taxon>
        <taxon>Bacillaceae</taxon>
        <taxon>Bacillus</taxon>
    </lineage>
</organism>
<dbReference type="Proteomes" id="UP000074108">
    <property type="component" value="Unassembled WGS sequence"/>
</dbReference>
<evidence type="ECO:0000313" key="1">
    <source>
        <dbReference type="EMBL" id="KUP05491.1"/>
    </source>
</evidence>
<comment type="caution">
    <text evidence="1">The sequence shown here is derived from an EMBL/GenBank/DDBJ whole genome shotgun (WGS) entry which is preliminary data.</text>
</comment>
<protein>
    <recommendedName>
        <fullName evidence="3">DUF2953 domain-containing protein</fullName>
    </recommendedName>
</protein>
<dbReference type="OrthoDB" id="1683589at2"/>
<name>A0A147K6G1_9BACI</name>
<dbReference type="RefSeq" id="WP_059351455.1">
    <property type="nucleotide sequence ID" value="NZ_LDYG01000035.1"/>
</dbReference>
<reference evidence="1 2" key="1">
    <citation type="journal article" date="2016" name="Front. Microbiol.">
        <title>Microevolution Analysis of Bacillus coahuilensis Unveils Differences in Phosphorus Acquisition Strategies and Their Regulation.</title>
        <authorList>
            <person name="Gomez-Lunar Z."/>
            <person name="Hernandez-Gonzalez I."/>
            <person name="Rodriguez-Torres M.D."/>
            <person name="Souza V."/>
            <person name="Olmedo-Alvarez G."/>
        </authorList>
    </citation>
    <scope>NUCLEOTIDE SEQUENCE [LARGE SCALE GENOMIC DNA]</scope>
    <source>
        <strain evidence="2">p1.1.43</strain>
    </source>
</reference>
<dbReference type="AlphaFoldDB" id="A0A147K6G1"/>
<evidence type="ECO:0008006" key="3">
    <source>
        <dbReference type="Google" id="ProtNLM"/>
    </source>
</evidence>
<proteinExistence type="predicted"/>
<dbReference type="STRING" id="1150625.Q75_11625"/>
<keyword evidence="2" id="KW-1185">Reference proteome</keyword>
<accession>A0A147K6G1</accession>
<gene>
    <name evidence="1" type="ORF">Q75_11625</name>
</gene>
<evidence type="ECO:0000313" key="2">
    <source>
        <dbReference type="Proteomes" id="UP000074108"/>
    </source>
</evidence>
<dbReference type="EMBL" id="LDYG01000035">
    <property type="protein sequence ID" value="KUP05491.1"/>
    <property type="molecule type" value="Genomic_DNA"/>
</dbReference>
<sequence>MKWMIIILCVLLALILIILLTKLTIRLSFYHGNDNDELTIKFKAWGGLFRYKIEVPLIQIDEESGSVILEEKVKKPKAGKEETTKDEKKKITPKEFLNSLSDAKELLIHVYGLHRIIRSFLKKVTVKDLLWNTKMGTGDAASTGMVTGGIWTVKSSIVSWISRSMRLQDMPLIHVEPCFQQKMVITEFRCMIQFRIGNAILAGAKLLKYWRGGKAKFKTKPLSMVSSENHST</sequence>
<dbReference type="InterPro" id="IPR021338">
    <property type="entry name" value="DUF2953"/>
</dbReference>
<dbReference type="PATRIC" id="fig|1150625.3.peg.2473"/>
<dbReference type="Pfam" id="PF11167">
    <property type="entry name" value="DUF2953"/>
    <property type="match status" value="1"/>
</dbReference>